<dbReference type="RefSeq" id="WP_184936739.1">
    <property type="nucleotide sequence ID" value="NZ_JACHJV010000001.1"/>
</dbReference>
<evidence type="ECO:0000313" key="2">
    <source>
        <dbReference type="EMBL" id="MBB4924866.1"/>
    </source>
</evidence>
<feature type="domain" description="Carrier" evidence="1">
    <location>
        <begin position="3"/>
        <end position="83"/>
    </location>
</feature>
<dbReference type="SUPFAM" id="SSF47336">
    <property type="entry name" value="ACP-like"/>
    <property type="match status" value="1"/>
</dbReference>
<evidence type="ECO:0000313" key="3">
    <source>
        <dbReference type="Proteomes" id="UP000540506"/>
    </source>
</evidence>
<accession>A0A7W7R4T1</accession>
<comment type="caution">
    <text evidence="2">The sequence shown here is derived from an EMBL/GenBank/DDBJ whole genome shotgun (WGS) entry which is preliminary data.</text>
</comment>
<protein>
    <submittedName>
        <fullName evidence="2">Act minimal PKS acyl carrier protein</fullName>
    </submittedName>
</protein>
<dbReference type="InterPro" id="IPR009081">
    <property type="entry name" value="PP-bd_ACP"/>
</dbReference>
<dbReference type="AlphaFoldDB" id="A0A7W7R4T1"/>
<dbReference type="EMBL" id="JACHJV010000001">
    <property type="protein sequence ID" value="MBB4924866.1"/>
    <property type="molecule type" value="Genomic_DNA"/>
</dbReference>
<keyword evidence="3" id="KW-1185">Reference proteome</keyword>
<dbReference type="PROSITE" id="PS50075">
    <property type="entry name" value="CARRIER"/>
    <property type="match status" value="1"/>
</dbReference>
<dbReference type="Gene3D" id="1.10.1200.10">
    <property type="entry name" value="ACP-like"/>
    <property type="match status" value="1"/>
</dbReference>
<reference evidence="2 3" key="1">
    <citation type="submission" date="2020-08" db="EMBL/GenBank/DDBJ databases">
        <title>Sequencing the genomes of 1000 actinobacteria strains.</title>
        <authorList>
            <person name="Klenk H.-P."/>
        </authorList>
    </citation>
    <scope>NUCLEOTIDE SEQUENCE [LARGE SCALE GENOMIC DNA]</scope>
    <source>
        <strain evidence="2 3">DSM 41654</strain>
    </source>
</reference>
<dbReference type="InterPro" id="IPR036736">
    <property type="entry name" value="ACP-like_sf"/>
</dbReference>
<name>A0A7W7R4T1_KITKI</name>
<gene>
    <name evidence="2" type="ORF">FHR34_003859</name>
</gene>
<organism evidence="2 3">
    <name type="scientific">Kitasatospora kifunensis</name>
    <name type="common">Streptomyces kifunensis</name>
    <dbReference type="NCBI Taxonomy" id="58351"/>
    <lineage>
        <taxon>Bacteria</taxon>
        <taxon>Bacillati</taxon>
        <taxon>Actinomycetota</taxon>
        <taxon>Actinomycetes</taxon>
        <taxon>Kitasatosporales</taxon>
        <taxon>Streptomycetaceae</taxon>
        <taxon>Kitasatospora</taxon>
    </lineage>
</organism>
<proteinExistence type="predicted"/>
<dbReference type="Proteomes" id="UP000540506">
    <property type="component" value="Unassembled WGS sequence"/>
</dbReference>
<dbReference type="Pfam" id="PF00550">
    <property type="entry name" value="PP-binding"/>
    <property type="match status" value="1"/>
</dbReference>
<evidence type="ECO:0000259" key="1">
    <source>
        <dbReference type="PROSITE" id="PS50075"/>
    </source>
</evidence>
<sequence>MSEFTLLELTDKLRECAGEAEGDYDLDKDDVTDVPFFEIGYDSLALLQVTGVLKRERGVELSDDEVIAVETPRELLRLINASLAVRGA</sequence>